<comment type="caution">
    <text evidence="1">The sequence shown here is derived from an EMBL/GenBank/DDBJ whole genome shotgun (WGS) entry which is preliminary data.</text>
</comment>
<dbReference type="AlphaFoldDB" id="A0A0F8WKW3"/>
<dbReference type="EMBL" id="LAZR01064450">
    <property type="protein sequence ID" value="KKK57497.1"/>
    <property type="molecule type" value="Genomic_DNA"/>
</dbReference>
<evidence type="ECO:0000313" key="1">
    <source>
        <dbReference type="EMBL" id="KKK57497.1"/>
    </source>
</evidence>
<reference evidence="1" key="1">
    <citation type="journal article" date="2015" name="Nature">
        <title>Complex archaea that bridge the gap between prokaryotes and eukaryotes.</title>
        <authorList>
            <person name="Spang A."/>
            <person name="Saw J.H."/>
            <person name="Jorgensen S.L."/>
            <person name="Zaremba-Niedzwiedzka K."/>
            <person name="Martijn J."/>
            <person name="Lind A.E."/>
            <person name="van Eijk R."/>
            <person name="Schleper C."/>
            <person name="Guy L."/>
            <person name="Ettema T.J."/>
        </authorList>
    </citation>
    <scope>NUCLEOTIDE SEQUENCE</scope>
</reference>
<dbReference type="InterPro" id="IPR009414">
    <property type="entry name" value="DUF1064"/>
</dbReference>
<organism evidence="1">
    <name type="scientific">marine sediment metagenome</name>
    <dbReference type="NCBI Taxonomy" id="412755"/>
    <lineage>
        <taxon>unclassified sequences</taxon>
        <taxon>metagenomes</taxon>
        <taxon>ecological metagenomes</taxon>
    </lineage>
</organism>
<name>A0A0F8WKW3_9ZZZZ</name>
<evidence type="ECO:0008006" key="2">
    <source>
        <dbReference type="Google" id="ProtNLM"/>
    </source>
</evidence>
<proteinExistence type="predicted"/>
<accession>A0A0F8WKW3</accession>
<protein>
    <recommendedName>
        <fullName evidence="2">DUF1064 domain-containing protein</fullName>
    </recommendedName>
</protein>
<gene>
    <name evidence="1" type="ORF">LCGC14_3053870</name>
</gene>
<sequence>MSKQIFKFGEKSGYIQNATSTFYDGRHFRSKKEAGYAQHLDILKKADDPAERVAEWEYEPHLEVTCNGKRVFTYKIDFKVTYADGRIEYVEIKGFETAYFKLKFKIVEAVNNNFQDLDGHGEGAVFNLNIEPFSDLIIIK</sequence>
<dbReference type="Gene3D" id="3.40.91.30">
    <property type="match status" value="1"/>
</dbReference>
<dbReference type="Pfam" id="PF06356">
    <property type="entry name" value="DUF1064"/>
    <property type="match status" value="1"/>
</dbReference>